<accession>A0A2M6W4S4</accession>
<dbReference type="NCBIfam" id="TIGR01032">
    <property type="entry name" value="rplT_bact"/>
    <property type="match status" value="1"/>
</dbReference>
<dbReference type="EMBL" id="PFBX01000006">
    <property type="protein sequence ID" value="PIT87781.1"/>
    <property type="molecule type" value="Genomic_DNA"/>
</dbReference>
<evidence type="ECO:0000256" key="2">
    <source>
        <dbReference type="ARBA" id="ARBA00022980"/>
    </source>
</evidence>
<dbReference type="InterPro" id="IPR035566">
    <property type="entry name" value="Ribosomal_protein_bL20_C"/>
</dbReference>
<comment type="caution">
    <text evidence="7">The sequence shown here is derived from an EMBL/GenBank/DDBJ whole genome shotgun (WGS) entry which is preliminary data.</text>
</comment>
<dbReference type="InterPro" id="IPR005813">
    <property type="entry name" value="Ribosomal_bL20"/>
</dbReference>
<dbReference type="FunFam" id="1.10.1900.20:FF:000001">
    <property type="entry name" value="50S ribosomal protein L20"/>
    <property type="match status" value="1"/>
</dbReference>
<dbReference type="GO" id="GO:0003735">
    <property type="term" value="F:structural constituent of ribosome"/>
    <property type="evidence" value="ECO:0007669"/>
    <property type="project" value="InterPro"/>
</dbReference>
<evidence type="ECO:0000256" key="4">
    <source>
        <dbReference type="ARBA" id="ARBA00035172"/>
    </source>
</evidence>
<reference evidence="8" key="1">
    <citation type="submission" date="2017-09" db="EMBL/GenBank/DDBJ databases">
        <title>Depth-based differentiation of microbial function through sediment-hosted aquifers and enrichment of novel symbionts in the deep terrestrial subsurface.</title>
        <authorList>
            <person name="Probst A.J."/>
            <person name="Ladd B."/>
            <person name="Jarett J.K."/>
            <person name="Geller-Mcgrath D.E."/>
            <person name="Sieber C.M.K."/>
            <person name="Emerson J.B."/>
            <person name="Anantharaman K."/>
            <person name="Thomas B.C."/>
            <person name="Malmstrom R."/>
            <person name="Stieglmeier M."/>
            <person name="Klingl A."/>
            <person name="Woyke T."/>
            <person name="Ryan C.M."/>
            <person name="Banfield J.F."/>
        </authorList>
    </citation>
    <scope>NUCLEOTIDE SEQUENCE [LARGE SCALE GENOMIC DNA]</scope>
</reference>
<evidence type="ECO:0000256" key="6">
    <source>
        <dbReference type="RuleBase" id="RU000560"/>
    </source>
</evidence>
<evidence type="ECO:0000256" key="5">
    <source>
        <dbReference type="HAMAP-Rule" id="MF_00382"/>
    </source>
</evidence>
<protein>
    <recommendedName>
        <fullName evidence="4 5">Large ribosomal subunit protein bL20</fullName>
    </recommendedName>
</protein>
<gene>
    <name evidence="5" type="primary">rplT</name>
    <name evidence="7" type="ORF">COU31_00960</name>
</gene>
<dbReference type="AlphaFoldDB" id="A0A2M6W4S4"/>
<organism evidence="7 8">
    <name type="scientific">Candidatus Magasanikbacteria bacterium CG10_big_fil_rev_8_21_14_0_10_40_10</name>
    <dbReference type="NCBI Taxonomy" id="1974648"/>
    <lineage>
        <taxon>Bacteria</taxon>
        <taxon>Candidatus Magasanikiibacteriota</taxon>
    </lineage>
</organism>
<comment type="similarity">
    <text evidence="1 5 6">Belongs to the bacterial ribosomal protein bL20 family.</text>
</comment>
<dbReference type="PANTHER" id="PTHR10986">
    <property type="entry name" value="39S RIBOSOMAL PROTEIN L20"/>
    <property type="match status" value="1"/>
</dbReference>
<dbReference type="HAMAP" id="MF_00382">
    <property type="entry name" value="Ribosomal_bL20"/>
    <property type="match status" value="1"/>
</dbReference>
<dbReference type="Proteomes" id="UP000231183">
    <property type="component" value="Unassembled WGS sequence"/>
</dbReference>
<dbReference type="Gene3D" id="1.10.1900.20">
    <property type="entry name" value="Ribosomal protein L20"/>
    <property type="match status" value="1"/>
</dbReference>
<dbReference type="Gene3D" id="6.10.160.10">
    <property type="match status" value="1"/>
</dbReference>
<evidence type="ECO:0000313" key="8">
    <source>
        <dbReference type="Proteomes" id="UP000231183"/>
    </source>
</evidence>
<dbReference type="Pfam" id="PF00453">
    <property type="entry name" value="Ribosomal_L20"/>
    <property type="match status" value="1"/>
</dbReference>
<sequence length="114" mass="13145">MPRVKGGMVHSKRRKNILKLTKGYKWGRSTKIKSAKMAAKKAGQHAYNDRRKKKRNFRGLWLIRINAAVREHGLSYSRFIDALKKKNITLNRRVLSEIAGDQPKIFAQIVAMAK</sequence>
<evidence type="ECO:0000256" key="1">
    <source>
        <dbReference type="ARBA" id="ARBA00007698"/>
    </source>
</evidence>
<dbReference type="SUPFAM" id="SSF74731">
    <property type="entry name" value="Ribosomal protein L20"/>
    <property type="match status" value="1"/>
</dbReference>
<dbReference type="GO" id="GO:0000027">
    <property type="term" value="P:ribosomal large subunit assembly"/>
    <property type="evidence" value="ECO:0007669"/>
    <property type="project" value="UniProtKB-UniRule"/>
</dbReference>
<dbReference type="GO" id="GO:0006412">
    <property type="term" value="P:translation"/>
    <property type="evidence" value="ECO:0007669"/>
    <property type="project" value="InterPro"/>
</dbReference>
<keyword evidence="5 6" id="KW-0699">rRNA-binding</keyword>
<dbReference type="PRINTS" id="PR00062">
    <property type="entry name" value="RIBOSOMALL20"/>
</dbReference>
<keyword evidence="2 5" id="KW-0689">Ribosomal protein</keyword>
<evidence type="ECO:0000313" key="7">
    <source>
        <dbReference type="EMBL" id="PIT87781.1"/>
    </source>
</evidence>
<keyword evidence="3 5" id="KW-0687">Ribonucleoprotein</keyword>
<dbReference type="GO" id="GO:1990904">
    <property type="term" value="C:ribonucleoprotein complex"/>
    <property type="evidence" value="ECO:0007669"/>
    <property type="project" value="UniProtKB-KW"/>
</dbReference>
<dbReference type="GO" id="GO:0019843">
    <property type="term" value="F:rRNA binding"/>
    <property type="evidence" value="ECO:0007669"/>
    <property type="project" value="UniProtKB-UniRule"/>
</dbReference>
<proteinExistence type="inferred from homology"/>
<evidence type="ECO:0000256" key="3">
    <source>
        <dbReference type="ARBA" id="ARBA00023274"/>
    </source>
</evidence>
<comment type="function">
    <text evidence="5 6">Binds directly to 23S ribosomal RNA and is necessary for the in vitro assembly process of the 50S ribosomal subunit. It is not involved in the protein synthesizing functions of that subunit.</text>
</comment>
<dbReference type="GO" id="GO:0005840">
    <property type="term" value="C:ribosome"/>
    <property type="evidence" value="ECO:0007669"/>
    <property type="project" value="UniProtKB-KW"/>
</dbReference>
<name>A0A2M6W4S4_9BACT</name>
<dbReference type="CDD" id="cd07026">
    <property type="entry name" value="Ribosomal_L20"/>
    <property type="match status" value="1"/>
</dbReference>
<keyword evidence="5 6" id="KW-0694">RNA-binding</keyword>